<protein>
    <submittedName>
        <fullName evidence="2">Carbohydrate binding domain-containing</fullName>
    </submittedName>
</protein>
<dbReference type="Proteomes" id="UP000266234">
    <property type="component" value="Unassembled WGS sequence"/>
</dbReference>
<evidence type="ECO:0000313" key="2">
    <source>
        <dbReference type="EMBL" id="RGP77258.1"/>
    </source>
</evidence>
<proteinExistence type="predicted"/>
<sequence length="357" mass="38573">MMRVTNILFTVAFARGALAQVWNPLNERAACNRDNLFRCFIDQRYSSQASQFCAGLEPFTVTVASSIATTTTAKETTITAKAVEITEVHTTTIFTETIPTATTIVTADSAGVAKRQVAASPPKCMTNGVTYPSGRVTSACSCIEVPASTVSVTYVVSTETITEVGQSYCARRSTADTLLQINTVVTTPFTTVTSWKTVSTDTTGGIATVTVLPPQINRLVNGDFETGDSTGWELTPDSWKAEVYDTGTAMSPLSYVVNGSEGSLGYLRQIKPVYLEVGTYEIGLLAPPARFPKNTDYWREVVVFELVNRAGQTTITPTFEGTKIMIMYDAFDDRNLAQCGMGGSDASKAFHEFQAMT</sequence>
<keyword evidence="3" id="KW-1185">Reference proteome</keyword>
<name>A0A395SXQ2_9HYPO</name>
<dbReference type="STRING" id="694270.A0A395SXQ2"/>
<dbReference type="OrthoDB" id="3562088at2759"/>
<keyword evidence="1" id="KW-0732">Signal</keyword>
<evidence type="ECO:0000256" key="1">
    <source>
        <dbReference type="SAM" id="SignalP"/>
    </source>
</evidence>
<comment type="caution">
    <text evidence="2">The sequence shown here is derived from an EMBL/GenBank/DDBJ whole genome shotgun (WGS) entry which is preliminary data.</text>
</comment>
<dbReference type="EMBL" id="PXOG01000100">
    <property type="protein sequence ID" value="RGP77258.1"/>
    <property type="molecule type" value="Genomic_DNA"/>
</dbReference>
<accession>A0A395SXQ2</accession>
<dbReference type="Gene3D" id="2.60.120.260">
    <property type="entry name" value="Galactose-binding domain-like"/>
    <property type="match status" value="1"/>
</dbReference>
<reference evidence="2 3" key="1">
    <citation type="journal article" date="2018" name="PLoS Pathog.">
        <title>Evolution of structural diversity of trichothecenes, a family of toxins produced by plant pathogenic and entomopathogenic fungi.</title>
        <authorList>
            <person name="Proctor R.H."/>
            <person name="McCormick S.P."/>
            <person name="Kim H.S."/>
            <person name="Cardoza R.E."/>
            <person name="Stanley A.M."/>
            <person name="Lindo L."/>
            <person name="Kelly A."/>
            <person name="Brown D.W."/>
            <person name="Lee T."/>
            <person name="Vaughan M.M."/>
            <person name="Alexander N.J."/>
            <person name="Busman M."/>
            <person name="Gutierrez S."/>
        </authorList>
    </citation>
    <scope>NUCLEOTIDE SEQUENCE [LARGE SCALE GENOMIC DNA]</scope>
    <source>
        <strain evidence="2 3">NRRL 20695</strain>
    </source>
</reference>
<evidence type="ECO:0000313" key="3">
    <source>
        <dbReference type="Proteomes" id="UP000266234"/>
    </source>
</evidence>
<gene>
    <name evidence="2" type="ORF">FLONG3_4773</name>
</gene>
<feature type="signal peptide" evidence="1">
    <location>
        <begin position="1"/>
        <end position="19"/>
    </location>
</feature>
<dbReference type="AlphaFoldDB" id="A0A395SXQ2"/>
<feature type="chain" id="PRO_5017256595" evidence="1">
    <location>
        <begin position="20"/>
        <end position="357"/>
    </location>
</feature>
<organism evidence="2 3">
    <name type="scientific">Fusarium longipes</name>
    <dbReference type="NCBI Taxonomy" id="694270"/>
    <lineage>
        <taxon>Eukaryota</taxon>
        <taxon>Fungi</taxon>
        <taxon>Dikarya</taxon>
        <taxon>Ascomycota</taxon>
        <taxon>Pezizomycotina</taxon>
        <taxon>Sordariomycetes</taxon>
        <taxon>Hypocreomycetidae</taxon>
        <taxon>Hypocreales</taxon>
        <taxon>Nectriaceae</taxon>
        <taxon>Fusarium</taxon>
    </lineage>
</organism>